<dbReference type="EnsemblMetazoa" id="PPA21380.1">
    <property type="protein sequence ID" value="PPA21380.1"/>
    <property type="gene ID" value="WBGene00110934"/>
</dbReference>
<keyword evidence="2" id="KW-1185">Reference proteome</keyword>
<proteinExistence type="predicted"/>
<dbReference type="AlphaFoldDB" id="A0A2A6B972"/>
<organism evidence="1 2">
    <name type="scientific">Pristionchus pacificus</name>
    <name type="common">Parasitic nematode worm</name>
    <dbReference type="NCBI Taxonomy" id="54126"/>
    <lineage>
        <taxon>Eukaryota</taxon>
        <taxon>Metazoa</taxon>
        <taxon>Ecdysozoa</taxon>
        <taxon>Nematoda</taxon>
        <taxon>Chromadorea</taxon>
        <taxon>Rhabditida</taxon>
        <taxon>Rhabditina</taxon>
        <taxon>Diplogasteromorpha</taxon>
        <taxon>Diplogasteroidea</taxon>
        <taxon>Neodiplogasteridae</taxon>
        <taxon>Pristionchus</taxon>
    </lineage>
</organism>
<accession>A0A8R1YK07</accession>
<evidence type="ECO:0000313" key="1">
    <source>
        <dbReference type="EnsemblMetazoa" id="PPA21380.1"/>
    </source>
</evidence>
<evidence type="ECO:0000313" key="2">
    <source>
        <dbReference type="Proteomes" id="UP000005239"/>
    </source>
</evidence>
<protein>
    <submittedName>
        <fullName evidence="1">F-box domain-containing protein</fullName>
    </submittedName>
</protein>
<reference evidence="1" key="2">
    <citation type="submission" date="2022-06" db="UniProtKB">
        <authorList>
            <consortium name="EnsemblMetazoa"/>
        </authorList>
    </citation>
    <scope>IDENTIFICATION</scope>
    <source>
        <strain evidence="1">PS312</strain>
    </source>
</reference>
<dbReference type="InterPro" id="IPR036047">
    <property type="entry name" value="F-box-like_dom_sf"/>
</dbReference>
<reference evidence="2" key="1">
    <citation type="journal article" date="2008" name="Nat. Genet.">
        <title>The Pristionchus pacificus genome provides a unique perspective on nematode lifestyle and parasitism.</title>
        <authorList>
            <person name="Dieterich C."/>
            <person name="Clifton S.W."/>
            <person name="Schuster L.N."/>
            <person name="Chinwalla A."/>
            <person name="Delehaunty K."/>
            <person name="Dinkelacker I."/>
            <person name="Fulton L."/>
            <person name="Fulton R."/>
            <person name="Godfrey J."/>
            <person name="Minx P."/>
            <person name="Mitreva M."/>
            <person name="Roeseler W."/>
            <person name="Tian H."/>
            <person name="Witte H."/>
            <person name="Yang S.P."/>
            <person name="Wilson R.K."/>
            <person name="Sommer R.J."/>
        </authorList>
    </citation>
    <scope>NUCLEOTIDE SEQUENCE [LARGE SCALE GENOMIC DNA]</scope>
    <source>
        <strain evidence="2">PS312</strain>
    </source>
</reference>
<accession>A0A2A6B972</accession>
<name>A0A2A6B972_PRIPA</name>
<dbReference type="SUPFAM" id="SSF81383">
    <property type="entry name" value="F-box domain"/>
    <property type="match status" value="1"/>
</dbReference>
<dbReference type="Pfam" id="PF12937">
    <property type="entry name" value="F-box-like"/>
    <property type="match status" value="1"/>
</dbReference>
<sequence length="248" mass="28864">MSQSTTSFLSLPSEIAMQIIEKLDQKDRMNLASVNKRFFKLDMMTGHRRFDFVQFKAENGGFIEVESGTKHQKFNRFTMIDKFSTFFNKATTKTLSITGRLEVMSERMLQILMNNIEFDKLIIDVVNYKSHRIIAFFSDESFIDDDLFIHLLSKTSGRTVIDCPNSTITKAALATVFEIVSIGSTKKEVISCVKEDGFLRYFQELYYHPIYEYNPVDGVFTGIYSRATAWFYKEDDDRMIIEMRPPQK</sequence>
<dbReference type="SMART" id="SM00256">
    <property type="entry name" value="FBOX"/>
    <property type="match status" value="1"/>
</dbReference>
<gene>
    <name evidence="1" type="primary">WBGene00110934</name>
</gene>
<dbReference type="InterPro" id="IPR001810">
    <property type="entry name" value="F-box_dom"/>
</dbReference>
<dbReference type="Proteomes" id="UP000005239">
    <property type="component" value="Unassembled WGS sequence"/>
</dbReference>
<dbReference type="PROSITE" id="PS50181">
    <property type="entry name" value="FBOX"/>
    <property type="match status" value="1"/>
</dbReference>